<evidence type="ECO:0000313" key="2">
    <source>
        <dbReference type="EMBL" id="OAX32650.1"/>
    </source>
</evidence>
<reference evidence="2 3" key="1">
    <citation type="submission" date="2016-06" db="EMBL/GenBank/DDBJ databases">
        <title>Comparative genomics of the ectomycorrhizal sister species Rhizopogon vinicolor and Rhizopogon vesiculosus (Basidiomycota: Boletales) reveals a divergence of the mating type B locus.</title>
        <authorList>
            <consortium name="DOE Joint Genome Institute"/>
            <person name="Mujic A.B."/>
            <person name="Kuo A."/>
            <person name="Tritt A."/>
            <person name="Lipzen A."/>
            <person name="Chen C."/>
            <person name="Johnson J."/>
            <person name="Sharma A."/>
            <person name="Barry K."/>
            <person name="Grigoriev I.V."/>
            <person name="Spatafora J.W."/>
        </authorList>
    </citation>
    <scope>NUCLEOTIDE SEQUENCE [LARGE SCALE GENOMIC DNA]</scope>
    <source>
        <strain evidence="2 3">AM-OR11-026</strain>
    </source>
</reference>
<proteinExistence type="predicted"/>
<feature type="region of interest" description="Disordered" evidence="1">
    <location>
        <begin position="69"/>
        <end position="139"/>
    </location>
</feature>
<keyword evidence="3" id="KW-1185">Reference proteome</keyword>
<accession>A0A1B7MJ68</accession>
<evidence type="ECO:0000256" key="1">
    <source>
        <dbReference type="SAM" id="MobiDB-lite"/>
    </source>
</evidence>
<dbReference type="InParanoid" id="A0A1B7MJ68"/>
<dbReference type="Proteomes" id="UP000092154">
    <property type="component" value="Unassembled WGS sequence"/>
</dbReference>
<evidence type="ECO:0000313" key="3">
    <source>
        <dbReference type="Proteomes" id="UP000092154"/>
    </source>
</evidence>
<gene>
    <name evidence="2" type="ORF">K503DRAFT_805048</name>
</gene>
<dbReference type="OrthoDB" id="2614979at2759"/>
<name>A0A1B7MJ68_9AGAM</name>
<dbReference type="EMBL" id="KV448950">
    <property type="protein sequence ID" value="OAX32650.1"/>
    <property type="molecule type" value="Genomic_DNA"/>
</dbReference>
<dbReference type="AlphaFoldDB" id="A0A1B7MJ68"/>
<protein>
    <submittedName>
        <fullName evidence="2">Uncharacterized protein</fullName>
    </submittedName>
</protein>
<organism evidence="2 3">
    <name type="scientific">Rhizopogon vinicolor AM-OR11-026</name>
    <dbReference type="NCBI Taxonomy" id="1314800"/>
    <lineage>
        <taxon>Eukaryota</taxon>
        <taxon>Fungi</taxon>
        <taxon>Dikarya</taxon>
        <taxon>Basidiomycota</taxon>
        <taxon>Agaricomycotina</taxon>
        <taxon>Agaricomycetes</taxon>
        <taxon>Agaricomycetidae</taxon>
        <taxon>Boletales</taxon>
        <taxon>Suillineae</taxon>
        <taxon>Rhizopogonaceae</taxon>
        <taxon>Rhizopogon</taxon>
    </lineage>
</organism>
<sequence>MDFFETQPSPPQECINSSLTIPVASTNDFAYEQFGGGGRYESPAVELTPSRLRSRLKATSRNVGLVKDASVRRQAFQPPTTDSRNFVIPPHSQAHATSLNTTLDDDVPPSDTSSLTIPPDSSRHTSPLTVNMDRSRKCT</sequence>